<proteinExistence type="inferred from homology"/>
<dbReference type="InterPro" id="IPR042094">
    <property type="entry name" value="T2SS_GspF_sf"/>
</dbReference>
<evidence type="ECO:0000313" key="9">
    <source>
        <dbReference type="EMBL" id="ENZ12361.1"/>
    </source>
</evidence>
<evidence type="ECO:0000256" key="7">
    <source>
        <dbReference type="SAM" id="Phobius"/>
    </source>
</evidence>
<feature type="transmembrane region" description="Helical" evidence="7">
    <location>
        <begin position="164"/>
        <end position="187"/>
    </location>
</feature>
<feature type="domain" description="Type II secretion system protein GspF" evidence="8">
    <location>
        <begin position="19"/>
        <end position="141"/>
    </location>
</feature>
<comment type="subcellular location">
    <subcellularLocation>
        <location evidence="1">Cell membrane</location>
        <topology evidence="1">Multi-pass membrane protein</topology>
    </subcellularLocation>
</comment>
<dbReference type="GeneID" id="57963909"/>
<comment type="caution">
    <text evidence="9">The sequence shown here is derived from an EMBL/GenBank/DDBJ whole genome shotgun (WGS) entry which is preliminary data.</text>
</comment>
<dbReference type="Proteomes" id="UP000013085">
    <property type="component" value="Unassembled WGS sequence"/>
</dbReference>
<keyword evidence="3" id="KW-1003">Cell membrane</keyword>
<feature type="domain" description="Type II secretion system protein GspF" evidence="8">
    <location>
        <begin position="221"/>
        <end position="343"/>
    </location>
</feature>
<keyword evidence="6 7" id="KW-0472">Membrane</keyword>
<dbReference type="PATRIC" id="fig|999408.3.peg.3769"/>
<evidence type="ECO:0000256" key="1">
    <source>
        <dbReference type="ARBA" id="ARBA00004651"/>
    </source>
</evidence>
<gene>
    <name evidence="9" type="ORF">HMPREF1090_03486</name>
</gene>
<dbReference type="AlphaFoldDB" id="A0A0E2H7T9"/>
<dbReference type="GO" id="GO:0005886">
    <property type="term" value="C:plasma membrane"/>
    <property type="evidence" value="ECO:0007669"/>
    <property type="project" value="UniProtKB-SubCell"/>
</dbReference>
<evidence type="ECO:0000256" key="4">
    <source>
        <dbReference type="ARBA" id="ARBA00022692"/>
    </source>
</evidence>
<dbReference type="InterPro" id="IPR003004">
    <property type="entry name" value="GspF/PilC"/>
</dbReference>
<dbReference type="PANTHER" id="PTHR30012">
    <property type="entry name" value="GENERAL SECRETION PATHWAY PROTEIN"/>
    <property type="match status" value="1"/>
</dbReference>
<organism evidence="9 10">
    <name type="scientific">[Clostridium] clostridioforme 90A8</name>
    <dbReference type="NCBI Taxonomy" id="999408"/>
    <lineage>
        <taxon>Bacteria</taxon>
        <taxon>Bacillati</taxon>
        <taxon>Bacillota</taxon>
        <taxon>Clostridia</taxon>
        <taxon>Lachnospirales</taxon>
        <taxon>Lachnospiraceae</taxon>
        <taxon>Enterocloster</taxon>
    </lineage>
</organism>
<feature type="transmembrane region" description="Helical" evidence="7">
    <location>
        <begin position="117"/>
        <end position="136"/>
    </location>
</feature>
<accession>A0A0E2H7T9</accession>
<evidence type="ECO:0000256" key="3">
    <source>
        <dbReference type="ARBA" id="ARBA00022475"/>
    </source>
</evidence>
<comment type="similarity">
    <text evidence="2">Belongs to the GSP F family.</text>
</comment>
<dbReference type="HOGENOM" id="CLU_035032_0_0_9"/>
<evidence type="ECO:0000256" key="5">
    <source>
        <dbReference type="ARBA" id="ARBA00022989"/>
    </source>
</evidence>
<keyword evidence="5 7" id="KW-1133">Transmembrane helix</keyword>
<protein>
    <submittedName>
        <fullName evidence="9">Type IV pilus assembly protein PilC</fullName>
    </submittedName>
</protein>
<evidence type="ECO:0000259" key="8">
    <source>
        <dbReference type="Pfam" id="PF00482"/>
    </source>
</evidence>
<evidence type="ECO:0000256" key="6">
    <source>
        <dbReference type="ARBA" id="ARBA00023136"/>
    </source>
</evidence>
<dbReference type="PANTHER" id="PTHR30012:SF0">
    <property type="entry name" value="TYPE II SECRETION SYSTEM PROTEIN F-RELATED"/>
    <property type="match status" value="1"/>
</dbReference>
<dbReference type="PRINTS" id="PR00812">
    <property type="entry name" value="BCTERIALGSPF"/>
</dbReference>
<dbReference type="Gene3D" id="1.20.81.30">
    <property type="entry name" value="Type II secretion system (T2SS), domain F"/>
    <property type="match status" value="2"/>
</dbReference>
<keyword evidence="4 7" id="KW-0812">Transmembrane</keyword>
<evidence type="ECO:0000313" key="10">
    <source>
        <dbReference type="Proteomes" id="UP000013085"/>
    </source>
</evidence>
<sequence length="352" mass="38659">MAKEGEAYYRYSYEELSAFCLQISLLLEAAVPLEEGLAIMAEDAAAQSEKDMLLYMAEGVELGDPFFKVMEDTGVFPAYVVRMAKLGQQTGTMDQMMKSLSDYYEKEYRLLRAIKNAVTYPVMMVVMLLVVLFVLFSKVMPVFNKVYEQLGARMPPVAASAMRLGGWLSGGALIVGAVLALVLCGIWTASKFGKRFALVERFVSFVKGRSKIALAVANRRFTSVLALTLKSGMELEKGMDLAKELVENESVAVRIGKCSEQLQTGESYYQAMKDTGLFSGFYVQMIKVGTRSGHLDSVMDEISQDYEEMADTAIDDMIARFEPTIVAVLAISVGLVLLSVMLPLVGVLSAIG</sequence>
<reference evidence="9 10" key="1">
    <citation type="submission" date="2013-01" db="EMBL/GenBank/DDBJ databases">
        <title>The Genome Sequence of Clostridium clostridioforme 90A8.</title>
        <authorList>
            <consortium name="The Broad Institute Genome Sequencing Platform"/>
            <person name="Earl A."/>
            <person name="Ward D."/>
            <person name="Feldgarden M."/>
            <person name="Gevers D."/>
            <person name="Courvalin P."/>
            <person name="Lambert T."/>
            <person name="Walker B."/>
            <person name="Young S.K."/>
            <person name="Zeng Q."/>
            <person name="Gargeya S."/>
            <person name="Fitzgerald M."/>
            <person name="Haas B."/>
            <person name="Abouelleil A."/>
            <person name="Alvarado L."/>
            <person name="Arachchi H.M."/>
            <person name="Berlin A.M."/>
            <person name="Chapman S.B."/>
            <person name="Dewar J."/>
            <person name="Goldberg J."/>
            <person name="Griggs A."/>
            <person name="Gujja S."/>
            <person name="Hansen M."/>
            <person name="Howarth C."/>
            <person name="Imamovic A."/>
            <person name="Larimer J."/>
            <person name="McCowan C."/>
            <person name="Murphy C."/>
            <person name="Neiman D."/>
            <person name="Pearson M."/>
            <person name="Priest M."/>
            <person name="Roberts A."/>
            <person name="Saif S."/>
            <person name="Shea T."/>
            <person name="Sisk P."/>
            <person name="Sykes S."/>
            <person name="Wortman J."/>
            <person name="Nusbaum C."/>
            <person name="Birren B."/>
        </authorList>
    </citation>
    <scope>NUCLEOTIDE SEQUENCE [LARGE SCALE GENOMIC DNA]</scope>
    <source>
        <strain evidence="9 10">90A8</strain>
    </source>
</reference>
<dbReference type="InterPro" id="IPR018076">
    <property type="entry name" value="T2SS_GspF_dom"/>
</dbReference>
<name>A0A0E2H7T9_9FIRM</name>
<dbReference type="Pfam" id="PF00482">
    <property type="entry name" value="T2SSF"/>
    <property type="match status" value="2"/>
</dbReference>
<evidence type="ECO:0000256" key="2">
    <source>
        <dbReference type="ARBA" id="ARBA00005745"/>
    </source>
</evidence>
<feature type="transmembrane region" description="Helical" evidence="7">
    <location>
        <begin position="325"/>
        <end position="351"/>
    </location>
</feature>
<dbReference type="EMBL" id="AGYR01000039">
    <property type="protein sequence ID" value="ENZ12361.1"/>
    <property type="molecule type" value="Genomic_DNA"/>
</dbReference>
<dbReference type="RefSeq" id="WP_002593614.1">
    <property type="nucleotide sequence ID" value="NZ_KB850979.1"/>
</dbReference>